<dbReference type="InterPro" id="IPR003439">
    <property type="entry name" value="ABC_transporter-like_ATP-bd"/>
</dbReference>
<keyword evidence="2" id="KW-0547">Nucleotide-binding</keyword>
<organism evidence="2">
    <name type="scientific">Enterococcus faecium</name>
    <name type="common">Streptococcus faecium</name>
    <dbReference type="NCBI Taxonomy" id="1352"/>
    <lineage>
        <taxon>Bacteria</taxon>
        <taxon>Bacillati</taxon>
        <taxon>Bacillota</taxon>
        <taxon>Bacilli</taxon>
        <taxon>Lactobacillales</taxon>
        <taxon>Enterococcaceae</taxon>
        <taxon>Enterococcus</taxon>
    </lineage>
</organism>
<dbReference type="EMBL" id="JAAHCB010000196">
    <property type="protein sequence ID" value="NEU46512.1"/>
    <property type="molecule type" value="Genomic_DNA"/>
</dbReference>
<proteinExistence type="predicted"/>
<accession>A0A6B3QFF7</accession>
<sequence length="81" mass="9348">MESKNLSFPEMGSVYSNLIKGLEEYDQQHLKYFIELLSFDVSLDDEVTPFRITLSSGQQQKIKIIRALLSKPDVLILELDK</sequence>
<protein>
    <submittedName>
        <fullName evidence="2">ATP-binding cassette domain-containing protein</fullName>
    </submittedName>
</protein>
<gene>
    <name evidence="2" type="ORF">G3385_12170</name>
</gene>
<dbReference type="Gene3D" id="3.40.50.300">
    <property type="entry name" value="P-loop containing nucleotide triphosphate hydrolases"/>
    <property type="match status" value="1"/>
</dbReference>
<dbReference type="Pfam" id="PF00005">
    <property type="entry name" value="ABC_tran"/>
    <property type="match status" value="1"/>
</dbReference>
<evidence type="ECO:0000313" key="2">
    <source>
        <dbReference type="EMBL" id="NEU46512.1"/>
    </source>
</evidence>
<dbReference type="GO" id="GO:0016887">
    <property type="term" value="F:ATP hydrolysis activity"/>
    <property type="evidence" value="ECO:0007669"/>
    <property type="project" value="InterPro"/>
</dbReference>
<dbReference type="AlphaFoldDB" id="A0A6B3QFF7"/>
<dbReference type="GO" id="GO:0005524">
    <property type="term" value="F:ATP binding"/>
    <property type="evidence" value="ECO:0007669"/>
    <property type="project" value="UniProtKB-KW"/>
</dbReference>
<keyword evidence="2" id="KW-0067">ATP-binding</keyword>
<comment type="caution">
    <text evidence="2">The sequence shown here is derived from an EMBL/GenBank/DDBJ whole genome shotgun (WGS) entry which is preliminary data.</text>
</comment>
<evidence type="ECO:0000259" key="1">
    <source>
        <dbReference type="Pfam" id="PF00005"/>
    </source>
</evidence>
<dbReference type="SUPFAM" id="SSF52540">
    <property type="entry name" value="P-loop containing nucleoside triphosphate hydrolases"/>
    <property type="match status" value="1"/>
</dbReference>
<feature type="domain" description="ABC transporter" evidence="1">
    <location>
        <begin position="10"/>
        <end position="77"/>
    </location>
</feature>
<reference evidence="2" key="1">
    <citation type="submission" date="2020-02" db="EMBL/GenBank/DDBJ databases">
        <title>Draft Genome Sequences of Enterococcus faecium isolates derived from selected traditional Montenegrin brine cheese.</title>
        <authorList>
            <person name="Ruppitsch W."/>
            <person name="Nisic A."/>
            <person name="Allerberger F."/>
            <person name="Martinovic A."/>
        </authorList>
    </citation>
    <scope>NUCLEOTIDE SEQUENCE</scope>
    <source>
        <strain evidence="2">INF29</strain>
    </source>
</reference>
<dbReference type="RefSeq" id="WP_016177646.1">
    <property type="nucleotide sequence ID" value="NZ_CP145118.1"/>
</dbReference>
<dbReference type="InterPro" id="IPR027417">
    <property type="entry name" value="P-loop_NTPase"/>
</dbReference>
<name>A0A6B3QFF7_ENTFC</name>